<feature type="coiled-coil region" evidence="1">
    <location>
        <begin position="429"/>
        <end position="541"/>
    </location>
</feature>
<evidence type="ECO:0000256" key="2">
    <source>
        <dbReference type="SAM" id="MobiDB-lite"/>
    </source>
</evidence>
<gene>
    <name evidence="3" type="ORF">NCGR_LOCUS45732</name>
</gene>
<keyword evidence="4" id="KW-1185">Reference proteome</keyword>
<feature type="compositionally biased region" description="Basic and acidic residues" evidence="2">
    <location>
        <begin position="672"/>
        <end position="682"/>
    </location>
</feature>
<feature type="compositionally biased region" description="Basic and acidic residues" evidence="2">
    <location>
        <begin position="649"/>
        <end position="660"/>
    </location>
</feature>
<proteinExistence type="predicted"/>
<evidence type="ECO:0000313" key="4">
    <source>
        <dbReference type="Proteomes" id="UP000604825"/>
    </source>
</evidence>
<keyword evidence="1" id="KW-0175">Coiled coil</keyword>
<dbReference type="Proteomes" id="UP000604825">
    <property type="component" value="Unassembled WGS sequence"/>
</dbReference>
<name>A0A811QTB8_9POAL</name>
<sequence>MGTFRPKSIIPPVKTSLQVACEKAFDLASRVCSGRDLVEEFLAAGIYPLGRDTWTDFTFEKMELRYLDEGVPMPFPRFGLSRPKSENNGKFVRRIEEEANKILGDYSDKEHAARVAVLGTCPRLNRVFEEMKVTYSERPVPEKFRLREQAACLCKENTSGTSGGSKRKDLSRKSVAYCKRVKSLDAGQHKAKYLSPTLSPVAELAKDGEAEDTDLCSGGDSLDNNVAGLVRECRLPSVFDDDVEDMELIDDDDSGLVTSTLQEAIAEEKEDVDPIGDADPKIAAVASVEVAAAIDVSGAALSSPSSNRGVVVEAGGSTPTDSAGVAGASVMPKVPAAGADGVGHGIVEEQGVRASFKGDHEGIPKRTRADEDIGTRLLQTRHAFESYLDSLSCDDILRLTHEHAYQTSVMANYLKVKVKGALDLRNQSLSGLQDKVTSLEGEVAQLREDKAGLERSLKDKESENQTVLQLVRKDYEAACRDKTSLEKELEKMRDAAIVKSTDLSKNLEEKVLELNYLNDEKTKLEGQVRDKEDVIEDLRAQVAKESTASFDLKSRVQFLEDKMEATKSEFAELPDFIGKVGDFGTLSGVTNLLSMMEKFGCGHLQEFLKKSYAFPSPNELGEPSRTVNIARQRFFREFWASHGRDHARSLAEARQAEVRKAKGKIGESTSGEDLKDEPPTEV</sequence>
<accession>A0A811QTB8</accession>
<organism evidence="3 4">
    <name type="scientific">Miscanthus lutarioriparius</name>
    <dbReference type="NCBI Taxonomy" id="422564"/>
    <lineage>
        <taxon>Eukaryota</taxon>
        <taxon>Viridiplantae</taxon>
        <taxon>Streptophyta</taxon>
        <taxon>Embryophyta</taxon>
        <taxon>Tracheophyta</taxon>
        <taxon>Spermatophyta</taxon>
        <taxon>Magnoliopsida</taxon>
        <taxon>Liliopsida</taxon>
        <taxon>Poales</taxon>
        <taxon>Poaceae</taxon>
        <taxon>PACMAD clade</taxon>
        <taxon>Panicoideae</taxon>
        <taxon>Andropogonodae</taxon>
        <taxon>Andropogoneae</taxon>
        <taxon>Saccharinae</taxon>
        <taxon>Miscanthus</taxon>
    </lineage>
</organism>
<dbReference type="AlphaFoldDB" id="A0A811QTB8"/>
<feature type="region of interest" description="Disordered" evidence="2">
    <location>
        <begin position="649"/>
        <end position="682"/>
    </location>
</feature>
<reference evidence="3" key="1">
    <citation type="submission" date="2020-10" db="EMBL/GenBank/DDBJ databases">
        <authorList>
            <person name="Han B."/>
            <person name="Lu T."/>
            <person name="Zhao Q."/>
            <person name="Huang X."/>
            <person name="Zhao Y."/>
        </authorList>
    </citation>
    <scope>NUCLEOTIDE SEQUENCE</scope>
</reference>
<protein>
    <submittedName>
        <fullName evidence="3">Uncharacterized protein</fullName>
    </submittedName>
</protein>
<evidence type="ECO:0000313" key="3">
    <source>
        <dbReference type="EMBL" id="CAD6262382.1"/>
    </source>
</evidence>
<evidence type="ECO:0000256" key="1">
    <source>
        <dbReference type="SAM" id="Coils"/>
    </source>
</evidence>
<dbReference type="EMBL" id="CAJGYO010000012">
    <property type="protein sequence ID" value="CAD6262382.1"/>
    <property type="molecule type" value="Genomic_DNA"/>
</dbReference>
<comment type="caution">
    <text evidence="3">The sequence shown here is derived from an EMBL/GenBank/DDBJ whole genome shotgun (WGS) entry which is preliminary data.</text>
</comment>